<dbReference type="STRING" id="258515.SAMN05192585_1193"/>
<name>A0A1H0B9L6_9FIRM</name>
<evidence type="ECO:0000256" key="4">
    <source>
        <dbReference type="ARBA" id="ARBA00013208"/>
    </source>
</evidence>
<evidence type="ECO:0000256" key="2">
    <source>
        <dbReference type="ARBA" id="ARBA00004401"/>
    </source>
</evidence>
<dbReference type="GO" id="GO:0006465">
    <property type="term" value="P:signal peptide processing"/>
    <property type="evidence" value="ECO:0007669"/>
    <property type="project" value="InterPro"/>
</dbReference>
<dbReference type="PROSITE" id="PS00761">
    <property type="entry name" value="SPASE_I_3"/>
    <property type="match status" value="1"/>
</dbReference>
<feature type="active site" evidence="6">
    <location>
        <position position="95"/>
    </location>
</feature>
<organism evidence="9 10">
    <name type="scientific">Acetanaerobacterium elongatum</name>
    <dbReference type="NCBI Taxonomy" id="258515"/>
    <lineage>
        <taxon>Bacteria</taxon>
        <taxon>Bacillati</taxon>
        <taxon>Bacillota</taxon>
        <taxon>Clostridia</taxon>
        <taxon>Eubacteriales</taxon>
        <taxon>Oscillospiraceae</taxon>
        <taxon>Acetanaerobacterium</taxon>
    </lineage>
</organism>
<dbReference type="GO" id="GO:0005886">
    <property type="term" value="C:plasma membrane"/>
    <property type="evidence" value="ECO:0007669"/>
    <property type="project" value="UniProtKB-SubCell"/>
</dbReference>
<keyword evidence="5 7" id="KW-0378">Hydrolase</keyword>
<comment type="subcellular location">
    <subcellularLocation>
        <location evidence="2">Cell membrane</location>
        <topology evidence="2">Single-pass type II membrane protein</topology>
    </subcellularLocation>
    <subcellularLocation>
        <location evidence="7">Membrane</location>
        <topology evidence="7">Single-pass type II membrane protein</topology>
    </subcellularLocation>
</comment>
<evidence type="ECO:0000256" key="3">
    <source>
        <dbReference type="ARBA" id="ARBA00009370"/>
    </source>
</evidence>
<dbReference type="Proteomes" id="UP000199182">
    <property type="component" value="Unassembled WGS sequence"/>
</dbReference>
<evidence type="ECO:0000256" key="1">
    <source>
        <dbReference type="ARBA" id="ARBA00000677"/>
    </source>
</evidence>
<dbReference type="Gene3D" id="2.10.109.10">
    <property type="entry name" value="Umud Fragment, subunit A"/>
    <property type="match status" value="1"/>
</dbReference>
<accession>A0A1H0B9L6</accession>
<dbReference type="RefSeq" id="WP_092640418.1">
    <property type="nucleotide sequence ID" value="NZ_FNID01000019.1"/>
</dbReference>
<dbReference type="AlphaFoldDB" id="A0A1H0B9L6"/>
<dbReference type="InterPro" id="IPR019758">
    <property type="entry name" value="Pept_S26A_signal_pept_1_CS"/>
</dbReference>
<dbReference type="NCBIfam" id="TIGR02227">
    <property type="entry name" value="sigpep_I_bact"/>
    <property type="match status" value="1"/>
</dbReference>
<feature type="domain" description="Peptidase S26" evidence="8">
    <location>
        <begin position="27"/>
        <end position="181"/>
    </location>
</feature>
<keyword evidence="7" id="KW-0472">Membrane</keyword>
<dbReference type="InterPro" id="IPR036286">
    <property type="entry name" value="LexA/Signal_pep-like_sf"/>
</dbReference>
<dbReference type="GO" id="GO:0009003">
    <property type="term" value="F:signal peptidase activity"/>
    <property type="evidence" value="ECO:0007669"/>
    <property type="project" value="UniProtKB-EC"/>
</dbReference>
<gene>
    <name evidence="9" type="ORF">SAMN05192585_1193</name>
</gene>
<protein>
    <recommendedName>
        <fullName evidence="4 7">Signal peptidase I</fullName>
        <ecNumber evidence="4 7">3.4.21.89</ecNumber>
    </recommendedName>
</protein>
<evidence type="ECO:0000313" key="10">
    <source>
        <dbReference type="Proteomes" id="UP000199182"/>
    </source>
</evidence>
<dbReference type="EMBL" id="FNID01000019">
    <property type="protein sequence ID" value="SDN42326.1"/>
    <property type="molecule type" value="Genomic_DNA"/>
</dbReference>
<sequence length="190" mass="21550">MQQEVLENKIPDTENTGKTSLIKSVYEYAEMIIWSLLFIVLLFTFIVRVVQVSGHSMDNTLHDAEMLVAFNWFTPQDGDIVAIAHTQGLDKPLVKRVIATEGQTVDINFENGDVIVDGKLLKEDYIKERTAVKGDVIFPVTVPKGQVFVMGDNRNNSTDSRFSEVGMVDNRFIFGKIIFRLFPINRMSVF</sequence>
<dbReference type="PRINTS" id="PR00727">
    <property type="entry name" value="LEADERPTASE"/>
</dbReference>
<dbReference type="InterPro" id="IPR000223">
    <property type="entry name" value="Pept_S26A_signal_pept_1"/>
</dbReference>
<dbReference type="PANTHER" id="PTHR43390">
    <property type="entry name" value="SIGNAL PEPTIDASE I"/>
    <property type="match status" value="1"/>
</dbReference>
<evidence type="ECO:0000256" key="7">
    <source>
        <dbReference type="RuleBase" id="RU362042"/>
    </source>
</evidence>
<dbReference type="Pfam" id="PF10502">
    <property type="entry name" value="Peptidase_S26"/>
    <property type="match status" value="1"/>
</dbReference>
<dbReference type="EC" id="3.4.21.89" evidence="4 7"/>
<dbReference type="OrthoDB" id="9802919at2"/>
<keyword evidence="10" id="KW-1185">Reference proteome</keyword>
<dbReference type="GO" id="GO:0004252">
    <property type="term" value="F:serine-type endopeptidase activity"/>
    <property type="evidence" value="ECO:0007669"/>
    <property type="project" value="InterPro"/>
</dbReference>
<comment type="catalytic activity">
    <reaction evidence="1 7">
        <text>Cleavage of hydrophobic, N-terminal signal or leader sequences from secreted and periplasmic proteins.</text>
        <dbReference type="EC" id="3.4.21.89"/>
    </reaction>
</comment>
<proteinExistence type="inferred from homology"/>
<dbReference type="InterPro" id="IPR019533">
    <property type="entry name" value="Peptidase_S26"/>
</dbReference>
<keyword evidence="7" id="KW-1133">Transmembrane helix</keyword>
<keyword evidence="7" id="KW-0645">Protease</keyword>
<feature type="active site" evidence="6">
    <location>
        <position position="56"/>
    </location>
</feature>
<dbReference type="PANTHER" id="PTHR43390:SF1">
    <property type="entry name" value="CHLOROPLAST PROCESSING PEPTIDASE"/>
    <property type="match status" value="1"/>
</dbReference>
<reference evidence="9 10" key="1">
    <citation type="submission" date="2016-10" db="EMBL/GenBank/DDBJ databases">
        <authorList>
            <person name="de Groot N.N."/>
        </authorList>
    </citation>
    <scope>NUCLEOTIDE SEQUENCE [LARGE SCALE GENOMIC DNA]</scope>
    <source>
        <strain evidence="9 10">CGMCC 1.5012</strain>
    </source>
</reference>
<evidence type="ECO:0000313" key="9">
    <source>
        <dbReference type="EMBL" id="SDN42326.1"/>
    </source>
</evidence>
<dbReference type="SUPFAM" id="SSF51306">
    <property type="entry name" value="LexA/Signal peptidase"/>
    <property type="match status" value="1"/>
</dbReference>
<comment type="similarity">
    <text evidence="3 7">Belongs to the peptidase S26 family.</text>
</comment>
<evidence type="ECO:0000256" key="6">
    <source>
        <dbReference type="PIRSR" id="PIRSR600223-1"/>
    </source>
</evidence>
<evidence type="ECO:0000259" key="8">
    <source>
        <dbReference type="Pfam" id="PF10502"/>
    </source>
</evidence>
<evidence type="ECO:0000256" key="5">
    <source>
        <dbReference type="ARBA" id="ARBA00022801"/>
    </source>
</evidence>
<feature type="transmembrane region" description="Helical" evidence="7">
    <location>
        <begin position="31"/>
        <end position="50"/>
    </location>
</feature>
<keyword evidence="7" id="KW-0812">Transmembrane</keyword>
<dbReference type="CDD" id="cd06530">
    <property type="entry name" value="S26_SPase_I"/>
    <property type="match status" value="1"/>
</dbReference>